<protein>
    <recommendedName>
        <fullName evidence="2">SRP9 domain-containing protein</fullName>
    </recommendedName>
</protein>
<dbReference type="InterPro" id="IPR039432">
    <property type="entry name" value="SRP9_dom"/>
</dbReference>
<dbReference type="Proteomes" id="UP000095023">
    <property type="component" value="Unassembled WGS sequence"/>
</dbReference>
<reference evidence="4" key="1">
    <citation type="submission" date="2016-02" db="EMBL/GenBank/DDBJ databases">
        <title>Comparative genomics of biotechnologically important yeasts.</title>
        <authorList>
            <consortium name="DOE Joint Genome Institute"/>
            <person name="Riley R."/>
            <person name="Haridas S."/>
            <person name="Wolfe K.H."/>
            <person name="Lopes M.R."/>
            <person name="Hittinger C.T."/>
            <person name="Goker M."/>
            <person name="Salamov A."/>
            <person name="Wisecaver J."/>
            <person name="Long T.M."/>
            <person name="Aerts A.L."/>
            <person name="Barry K."/>
            <person name="Choi C."/>
            <person name="Clum A."/>
            <person name="Coughlan A.Y."/>
            <person name="Deshpande S."/>
            <person name="Douglass A.P."/>
            <person name="Hanson S.J."/>
            <person name="Klenk H.-P."/>
            <person name="Labutti K."/>
            <person name="Lapidus A."/>
            <person name="Lindquist E."/>
            <person name="Lipzen A."/>
            <person name="Meier-Kolthoff J.P."/>
            <person name="Ohm R.A."/>
            <person name="Otillar R.P."/>
            <person name="Pangilinan J."/>
            <person name="Peng Y."/>
            <person name="Rokas A."/>
            <person name="Rosa C.A."/>
            <person name="Scheuner C."/>
            <person name="Sibirny A.A."/>
            <person name="Slot J.C."/>
            <person name="Stielow J.B."/>
            <person name="Sun H."/>
            <person name="Kurtzman C.P."/>
            <person name="Blackwell M."/>
            <person name="Jeffries T.W."/>
            <person name="Grigoriev I.V."/>
        </authorList>
    </citation>
    <scope>NUCLEOTIDE SEQUENCE [LARGE SCALE GENOMIC DNA]</scope>
    <source>
        <strain evidence="4">NRRL Y-17796</strain>
    </source>
</reference>
<sequence length="109" mass="12347">MSYRLDRNNRGLFRVKTFDDKSGRCLKIKLRRSNEVFRIINSLAKLTSVQMLGHNVEDSEYLSKSSQSKAIPMEVDEPQTTPVPETSSPITSKPSTSSKSKSKKKGKKR</sequence>
<evidence type="ECO:0000313" key="4">
    <source>
        <dbReference type="Proteomes" id="UP000095023"/>
    </source>
</evidence>
<keyword evidence="4" id="KW-1185">Reference proteome</keyword>
<name>A0A1E4TI05_9ASCO</name>
<evidence type="ECO:0000256" key="1">
    <source>
        <dbReference type="SAM" id="MobiDB-lite"/>
    </source>
</evidence>
<proteinExistence type="predicted"/>
<accession>A0A1E4TI05</accession>
<organism evidence="3 4">
    <name type="scientific">Tortispora caseinolytica NRRL Y-17796</name>
    <dbReference type="NCBI Taxonomy" id="767744"/>
    <lineage>
        <taxon>Eukaryota</taxon>
        <taxon>Fungi</taxon>
        <taxon>Dikarya</taxon>
        <taxon>Ascomycota</taxon>
        <taxon>Saccharomycotina</taxon>
        <taxon>Trigonopsidomycetes</taxon>
        <taxon>Trigonopsidales</taxon>
        <taxon>Trigonopsidaceae</taxon>
        <taxon>Tortispora</taxon>
    </lineage>
</organism>
<dbReference type="EMBL" id="KV453842">
    <property type="protein sequence ID" value="ODV91385.1"/>
    <property type="molecule type" value="Genomic_DNA"/>
</dbReference>
<feature type="compositionally biased region" description="Low complexity" evidence="1">
    <location>
        <begin position="86"/>
        <end position="99"/>
    </location>
</feature>
<evidence type="ECO:0000259" key="2">
    <source>
        <dbReference type="Pfam" id="PF05486"/>
    </source>
</evidence>
<dbReference type="AlphaFoldDB" id="A0A1E4TI05"/>
<feature type="compositionally biased region" description="Basic residues" evidence="1">
    <location>
        <begin position="100"/>
        <end position="109"/>
    </location>
</feature>
<dbReference type="Pfam" id="PF05486">
    <property type="entry name" value="SRP9-21"/>
    <property type="match status" value="1"/>
</dbReference>
<gene>
    <name evidence="3" type="ORF">CANCADRAFT_123410</name>
</gene>
<feature type="domain" description="SRP9" evidence="2">
    <location>
        <begin position="9"/>
        <end position="47"/>
    </location>
</feature>
<evidence type="ECO:0000313" key="3">
    <source>
        <dbReference type="EMBL" id="ODV91385.1"/>
    </source>
</evidence>
<feature type="region of interest" description="Disordered" evidence="1">
    <location>
        <begin position="59"/>
        <end position="109"/>
    </location>
</feature>
<dbReference type="OrthoDB" id="5419752at2759"/>